<evidence type="ECO:0000313" key="1">
    <source>
        <dbReference type="EMBL" id="MFH4983696.1"/>
    </source>
</evidence>
<dbReference type="EMBL" id="JBGFUD010013341">
    <property type="protein sequence ID" value="MFH4983696.1"/>
    <property type="molecule type" value="Genomic_DNA"/>
</dbReference>
<comment type="caution">
    <text evidence="1">The sequence shown here is derived from an EMBL/GenBank/DDBJ whole genome shotgun (WGS) entry which is preliminary data.</text>
</comment>
<organism evidence="1 2">
    <name type="scientific">Gnathostoma spinigerum</name>
    <dbReference type="NCBI Taxonomy" id="75299"/>
    <lineage>
        <taxon>Eukaryota</taxon>
        <taxon>Metazoa</taxon>
        <taxon>Ecdysozoa</taxon>
        <taxon>Nematoda</taxon>
        <taxon>Chromadorea</taxon>
        <taxon>Rhabditida</taxon>
        <taxon>Spirurina</taxon>
        <taxon>Gnathostomatomorpha</taxon>
        <taxon>Gnathostomatoidea</taxon>
        <taxon>Gnathostomatidae</taxon>
        <taxon>Gnathostoma</taxon>
    </lineage>
</organism>
<evidence type="ECO:0000313" key="2">
    <source>
        <dbReference type="Proteomes" id="UP001608902"/>
    </source>
</evidence>
<gene>
    <name evidence="1" type="ORF">AB6A40_010405</name>
</gene>
<proteinExistence type="predicted"/>
<accession>A0ABD6F131</accession>
<dbReference type="AlphaFoldDB" id="A0ABD6F131"/>
<dbReference type="Proteomes" id="UP001608902">
    <property type="component" value="Unassembled WGS sequence"/>
</dbReference>
<name>A0ABD6F131_9BILA</name>
<protein>
    <submittedName>
        <fullName evidence="1">Uncharacterized protein</fullName>
    </submittedName>
</protein>
<keyword evidence="2" id="KW-1185">Reference proteome</keyword>
<reference evidence="1 2" key="1">
    <citation type="submission" date="2024-08" db="EMBL/GenBank/DDBJ databases">
        <title>Gnathostoma spinigerum genome.</title>
        <authorList>
            <person name="Gonzalez-Bertolin B."/>
            <person name="Monzon S."/>
            <person name="Zaballos A."/>
            <person name="Jimenez P."/>
            <person name="Dekumyoy P."/>
            <person name="Varona S."/>
            <person name="Cuesta I."/>
            <person name="Sumanam S."/>
            <person name="Adisakwattana P."/>
            <person name="Gasser R.B."/>
            <person name="Hernandez-Gonzalez A."/>
            <person name="Young N.D."/>
            <person name="Perteguer M.J."/>
        </authorList>
    </citation>
    <scope>NUCLEOTIDE SEQUENCE [LARGE SCALE GENOMIC DNA]</scope>
    <source>
        <strain evidence="1">AL3</strain>
        <tissue evidence="1">Liver</tissue>
    </source>
</reference>
<sequence length="173" mass="20092">MFTGSHYEKRTFHLRKEDDFAALEKILKEYHGRILMCRIGRRNAVDIASYERKGVDRDLAALSITEFGCDSSPGVSNIDFSLYARLPRNLPILRWSTSVADLFELRFRDYQMIHGSLASQDYLRSFLRDIANSDCSKFHIQQLQEMSRFLKERESESESAVLSSELIEPLNNM</sequence>